<protein>
    <submittedName>
        <fullName evidence="1">Phosphatidylethanolamine-binding protein</fullName>
    </submittedName>
</protein>
<dbReference type="CDD" id="cd00866">
    <property type="entry name" value="PEBP_euk"/>
    <property type="match status" value="1"/>
</dbReference>
<dbReference type="Pfam" id="PF01161">
    <property type="entry name" value="PBP"/>
    <property type="match status" value="1"/>
</dbReference>
<proteinExistence type="predicted"/>
<dbReference type="InterPro" id="IPR036610">
    <property type="entry name" value="PEBP-like_sf"/>
</dbReference>
<dbReference type="InterPro" id="IPR035810">
    <property type="entry name" value="PEBP_euk"/>
</dbReference>
<sequence>MELKILLNNSNIIIKNNEFISLNKIKDKPLINYNYEKEKKYTLILVDQDAPSHINPIFKYYLHWIIINIDDSGKRNEIVPHESPNPPKNSGIYRYNFMLYEQNNIIDSNNVLLFINNRRTKFSPIQFTTLSNRT</sequence>
<dbReference type="PANTHER" id="PTHR11362">
    <property type="entry name" value="PHOSPHATIDYLETHANOLAMINE-BINDING PROTEIN"/>
    <property type="match status" value="1"/>
</dbReference>
<dbReference type="PANTHER" id="PTHR11362:SF82">
    <property type="entry name" value="PHOSPHATIDYLETHANOLAMINE-BINDING PROTEIN 4"/>
    <property type="match status" value="1"/>
</dbReference>
<organism evidence="1">
    <name type="scientific">Catovirus CTV1</name>
    <dbReference type="NCBI Taxonomy" id="1977631"/>
    <lineage>
        <taxon>Viruses</taxon>
        <taxon>Varidnaviria</taxon>
        <taxon>Bamfordvirae</taxon>
        <taxon>Nucleocytoviricota</taxon>
        <taxon>Megaviricetes</taxon>
        <taxon>Imitervirales</taxon>
        <taxon>Mimiviridae</taxon>
        <taxon>Klosneuvirinae</taxon>
        <taxon>Catovirus</taxon>
    </lineage>
</organism>
<name>A0A1V0SBZ7_9VIRU</name>
<dbReference type="InterPro" id="IPR008914">
    <property type="entry name" value="PEBP"/>
</dbReference>
<accession>A0A1V0SBZ7</accession>
<dbReference type="Gene3D" id="3.90.280.10">
    <property type="entry name" value="PEBP-like"/>
    <property type="match status" value="1"/>
</dbReference>
<reference evidence="1" key="1">
    <citation type="journal article" date="2017" name="Science">
        <title>Giant viruses with an expanded complement of translation system components.</title>
        <authorList>
            <person name="Schulz F."/>
            <person name="Yutin N."/>
            <person name="Ivanova N.N."/>
            <person name="Ortega D.R."/>
            <person name="Lee T.K."/>
            <person name="Vierheilig J."/>
            <person name="Daims H."/>
            <person name="Horn M."/>
            <person name="Wagner M."/>
            <person name="Jensen G.J."/>
            <person name="Kyrpides N.C."/>
            <person name="Koonin E.V."/>
            <person name="Woyke T."/>
        </authorList>
    </citation>
    <scope>NUCLEOTIDE SEQUENCE</scope>
    <source>
        <strain evidence="1">CTV1</strain>
    </source>
</reference>
<evidence type="ECO:0000313" key="1">
    <source>
        <dbReference type="EMBL" id="ARF09194.1"/>
    </source>
</evidence>
<dbReference type="SUPFAM" id="SSF49777">
    <property type="entry name" value="PEBP-like"/>
    <property type="match status" value="1"/>
</dbReference>
<gene>
    <name evidence="1" type="ORF">Catovirus_2_143</name>
</gene>
<dbReference type="EMBL" id="KY684084">
    <property type="protein sequence ID" value="ARF09194.1"/>
    <property type="molecule type" value="Genomic_DNA"/>
</dbReference>